<name>A0A1M2V4P8_TRAPU</name>
<dbReference type="Proteomes" id="UP000184267">
    <property type="component" value="Unassembled WGS sequence"/>
</dbReference>
<gene>
    <name evidence="2" type="ORF">TRAPUB_6916</name>
</gene>
<feature type="region of interest" description="Disordered" evidence="1">
    <location>
        <begin position="185"/>
        <end position="311"/>
    </location>
</feature>
<feature type="compositionally biased region" description="Low complexity" evidence="1">
    <location>
        <begin position="185"/>
        <end position="199"/>
    </location>
</feature>
<comment type="caution">
    <text evidence="2">The sequence shown here is derived from an EMBL/GenBank/DDBJ whole genome shotgun (WGS) entry which is preliminary data.</text>
</comment>
<feature type="compositionally biased region" description="Acidic residues" evidence="1">
    <location>
        <begin position="278"/>
        <end position="292"/>
    </location>
</feature>
<reference evidence="2 3" key="1">
    <citation type="submission" date="2016-10" db="EMBL/GenBank/DDBJ databases">
        <title>Genome sequence of the basidiomycete white-rot fungus Trametes pubescens.</title>
        <authorList>
            <person name="Makela M.R."/>
            <person name="Granchi Z."/>
            <person name="Peng M."/>
            <person name="De Vries R.P."/>
            <person name="Grigoriev I."/>
            <person name="Riley R."/>
            <person name="Hilden K."/>
        </authorList>
    </citation>
    <scope>NUCLEOTIDE SEQUENCE [LARGE SCALE GENOMIC DNA]</scope>
    <source>
        <strain evidence="2 3">FBCC735</strain>
    </source>
</reference>
<evidence type="ECO:0000313" key="2">
    <source>
        <dbReference type="EMBL" id="OJT02548.1"/>
    </source>
</evidence>
<feature type="compositionally biased region" description="Polar residues" evidence="1">
    <location>
        <begin position="234"/>
        <end position="243"/>
    </location>
</feature>
<feature type="compositionally biased region" description="Acidic residues" evidence="1">
    <location>
        <begin position="244"/>
        <end position="264"/>
    </location>
</feature>
<organism evidence="2 3">
    <name type="scientific">Trametes pubescens</name>
    <name type="common">White-rot fungus</name>
    <dbReference type="NCBI Taxonomy" id="154538"/>
    <lineage>
        <taxon>Eukaryota</taxon>
        <taxon>Fungi</taxon>
        <taxon>Dikarya</taxon>
        <taxon>Basidiomycota</taxon>
        <taxon>Agaricomycotina</taxon>
        <taxon>Agaricomycetes</taxon>
        <taxon>Polyporales</taxon>
        <taxon>Polyporaceae</taxon>
        <taxon>Trametes</taxon>
    </lineage>
</organism>
<proteinExistence type="predicted"/>
<dbReference type="OMA" id="CADDDIP"/>
<dbReference type="AlphaFoldDB" id="A0A1M2V4P8"/>
<protein>
    <submittedName>
        <fullName evidence="2">Uncharacterized protein</fullName>
    </submittedName>
</protein>
<evidence type="ECO:0000256" key="1">
    <source>
        <dbReference type="SAM" id="MobiDB-lite"/>
    </source>
</evidence>
<dbReference type="OrthoDB" id="10550567at2759"/>
<dbReference type="EMBL" id="MNAD01001664">
    <property type="protein sequence ID" value="OJT02548.1"/>
    <property type="molecule type" value="Genomic_DNA"/>
</dbReference>
<keyword evidence="3" id="KW-1185">Reference proteome</keyword>
<sequence length="424" mass="46921">MSYDNVARSSSALIAVRTFSEETTLVRDLVHSQHAQAAALRHKSSMGSIREQEMWSMSSPQQHRCLASCDYVDIEAQVHDLEEEFLNFDECAEEDIPLPAHDSCCSHPAIGHHTPTQFMDDETRTPLLDTQTTPGDVSASPPHMDGLSMLHTYTFLPDTKSVEISVVQAFRSSYFQTAAAWEHAASSTTSSAFAPPTSSVGGHKRARFDEEEHTENGSPPFKKTRAPEEAEVSAPQSAHGESSVSDEEDVLTEDEQLEGEDEGSYVEGPDVVAVAPAAEDEPVEELQEEEAAVEAGEAPGTEEEEPTARAKRIRRTNDTVLKTTRRLPKVLCPVPNCARGTFDPYDHDANKAHLAAHLGATAVIPCLWPDCEETRSSRRLMFKHLTEGHIGLPYVCPLNDRCTWATTKSQWQLQHVRRNCPYRT</sequence>
<accession>A0A1M2V4P8</accession>
<evidence type="ECO:0000313" key="3">
    <source>
        <dbReference type="Proteomes" id="UP000184267"/>
    </source>
</evidence>